<reference evidence="3" key="1">
    <citation type="submission" date="2018-05" db="EMBL/GenBank/DDBJ databases">
        <authorList>
            <person name="Lanie J.A."/>
            <person name="Ng W.-L."/>
            <person name="Kazmierczak K.M."/>
            <person name="Andrzejewski T.M."/>
            <person name="Davidsen T.M."/>
            <person name="Wayne K.J."/>
            <person name="Tettelin H."/>
            <person name="Glass J.I."/>
            <person name="Rusch D."/>
            <person name="Podicherti R."/>
            <person name="Tsui H.-C.T."/>
            <person name="Winkler M.E."/>
        </authorList>
    </citation>
    <scope>NUCLEOTIDE SEQUENCE</scope>
</reference>
<dbReference type="InterPro" id="IPR033399">
    <property type="entry name" value="TP_0789-like"/>
</dbReference>
<protein>
    <recommendedName>
        <fullName evidence="2">Uncharacterized protein TP-0789 domain-containing protein</fullName>
    </recommendedName>
</protein>
<gene>
    <name evidence="3" type="ORF">METZ01_LOCUS21744</name>
</gene>
<feature type="transmembrane region" description="Helical" evidence="1">
    <location>
        <begin position="26"/>
        <end position="44"/>
    </location>
</feature>
<keyword evidence="1" id="KW-0472">Membrane</keyword>
<dbReference type="CDD" id="cd16329">
    <property type="entry name" value="LolA_like"/>
    <property type="match status" value="1"/>
</dbReference>
<dbReference type="Pfam" id="PF17131">
    <property type="entry name" value="LolA_like"/>
    <property type="match status" value="1"/>
</dbReference>
<dbReference type="AlphaFoldDB" id="A0A381PPN3"/>
<organism evidence="3">
    <name type="scientific">marine metagenome</name>
    <dbReference type="NCBI Taxonomy" id="408172"/>
    <lineage>
        <taxon>unclassified sequences</taxon>
        <taxon>metagenomes</taxon>
        <taxon>ecological metagenomes</taxon>
    </lineage>
</organism>
<dbReference type="Gene3D" id="2.50.20.10">
    <property type="entry name" value="Lipoprotein localisation LolA/LolB/LppX"/>
    <property type="match status" value="1"/>
</dbReference>
<keyword evidence="1" id="KW-1133">Transmembrane helix</keyword>
<evidence type="ECO:0000313" key="3">
    <source>
        <dbReference type="EMBL" id="SUZ68890.1"/>
    </source>
</evidence>
<dbReference type="EMBL" id="UINC01001046">
    <property type="protein sequence ID" value="SUZ68890.1"/>
    <property type="molecule type" value="Genomic_DNA"/>
</dbReference>
<evidence type="ECO:0000256" key="1">
    <source>
        <dbReference type="SAM" id="Phobius"/>
    </source>
</evidence>
<evidence type="ECO:0000259" key="2">
    <source>
        <dbReference type="Pfam" id="PF17131"/>
    </source>
</evidence>
<proteinExistence type="predicted"/>
<sequence length="273" mass="31505">MDISVGDRVSRGGLRVRGQFRVGPGLWIWLALLSGFVAPLSVHAQSARDIMDLVDQLMRGESSIARITMDIQTENWDRSLTLRTWSLGTDHSLIRIETPQREAGTATLMANQEVWNYLPRVDRTIKVPSSMMAGSWMGSHVTNDDLVKESRLVDDYEIEIDFEGEREGTEVWEFLLTPLPEAPVVWGKIRYAVRKQDFMPLWARYYDESDEIVRTMTFSDFRLMGSRLVPAVMTMQPADKPEETTVIRYHELDFDVDLDEDDFSLRNLRREGR</sequence>
<keyword evidence="1" id="KW-0812">Transmembrane</keyword>
<name>A0A381PPN3_9ZZZZ</name>
<accession>A0A381PPN3</accession>
<feature type="domain" description="Uncharacterized protein TP-0789" evidence="2">
    <location>
        <begin position="88"/>
        <end position="270"/>
    </location>
</feature>